<keyword evidence="1" id="KW-0540">Nuclease</keyword>
<name>A0A8S5P9C0_9CAUD</name>
<accession>A0A8S5P9C0</accession>
<keyword evidence="1" id="KW-0378">Hydrolase</keyword>
<proteinExistence type="predicted"/>
<dbReference type="Gene3D" id="1.10.30.50">
    <property type="match status" value="1"/>
</dbReference>
<evidence type="ECO:0000313" key="1">
    <source>
        <dbReference type="EMBL" id="DAE03205.1"/>
    </source>
</evidence>
<dbReference type="InterPro" id="IPR003615">
    <property type="entry name" value="HNH_nuc"/>
</dbReference>
<dbReference type="EMBL" id="BK015360">
    <property type="protein sequence ID" value="DAE03205.1"/>
    <property type="molecule type" value="Genomic_DNA"/>
</dbReference>
<sequence>MAGRPLRPCRHAGCSELTRDGWCDKHRPKHQRRVSEDYHAWYNLPIWKDSLRPAQLLREPFCRVCAQAYDAGDPRSRTRATVVDHIEPHRGDWAKFVESSNLQSLCKRHHDQKTAREQLMQKRENWTASR</sequence>
<dbReference type="GO" id="GO:0004519">
    <property type="term" value="F:endonuclease activity"/>
    <property type="evidence" value="ECO:0007669"/>
    <property type="project" value="UniProtKB-KW"/>
</dbReference>
<reference evidence="1" key="1">
    <citation type="journal article" date="2021" name="Proc. Natl. Acad. Sci. U.S.A.">
        <title>A Catalog of Tens of Thousands of Viruses from Human Metagenomes Reveals Hidden Associations with Chronic Diseases.</title>
        <authorList>
            <person name="Tisza M.J."/>
            <person name="Buck C.B."/>
        </authorList>
    </citation>
    <scope>NUCLEOTIDE SEQUENCE</scope>
    <source>
        <strain evidence="1">Ct2kB26</strain>
    </source>
</reference>
<keyword evidence="1" id="KW-0255">Endonuclease</keyword>
<organism evidence="1">
    <name type="scientific">Siphoviridae sp. ct2kB26</name>
    <dbReference type="NCBI Taxonomy" id="2825317"/>
    <lineage>
        <taxon>Viruses</taxon>
        <taxon>Duplodnaviria</taxon>
        <taxon>Heunggongvirae</taxon>
        <taxon>Uroviricota</taxon>
        <taxon>Caudoviricetes</taxon>
    </lineage>
</organism>
<protein>
    <submittedName>
        <fullName evidence="1">HNH endonuclease</fullName>
    </submittedName>
</protein>
<dbReference type="CDD" id="cd00085">
    <property type="entry name" value="HNHc"/>
    <property type="match status" value="1"/>
</dbReference>